<dbReference type="Proteomes" id="UP000694888">
    <property type="component" value="Unplaced"/>
</dbReference>
<accession>A0ABM0JGY6</accession>
<protein>
    <submittedName>
        <fullName evidence="11">Platelet-activating factor receptor-like</fullName>
    </submittedName>
</protein>
<feature type="transmembrane region" description="Helical" evidence="8">
    <location>
        <begin position="27"/>
        <end position="55"/>
    </location>
</feature>
<organism evidence="10 11">
    <name type="scientific">Aplysia californica</name>
    <name type="common">California sea hare</name>
    <dbReference type="NCBI Taxonomy" id="6500"/>
    <lineage>
        <taxon>Eukaryota</taxon>
        <taxon>Metazoa</taxon>
        <taxon>Spiralia</taxon>
        <taxon>Lophotrochozoa</taxon>
        <taxon>Mollusca</taxon>
        <taxon>Gastropoda</taxon>
        <taxon>Heterobranchia</taxon>
        <taxon>Euthyneura</taxon>
        <taxon>Tectipleura</taxon>
        <taxon>Aplysiida</taxon>
        <taxon>Aplysioidea</taxon>
        <taxon>Aplysiidae</taxon>
        <taxon>Aplysia</taxon>
    </lineage>
</organism>
<dbReference type="Pfam" id="PF00001">
    <property type="entry name" value="7tm_1"/>
    <property type="match status" value="1"/>
</dbReference>
<feature type="transmembrane region" description="Helical" evidence="8">
    <location>
        <begin position="270"/>
        <end position="294"/>
    </location>
</feature>
<feature type="transmembrane region" description="Helical" evidence="8">
    <location>
        <begin position="106"/>
        <end position="131"/>
    </location>
</feature>
<keyword evidence="5 8" id="KW-0472">Membrane</keyword>
<name>A0ABM0JGY6_APLCA</name>
<dbReference type="PANTHER" id="PTHR24243">
    <property type="entry name" value="G-PROTEIN COUPLED RECEPTOR"/>
    <property type="match status" value="1"/>
</dbReference>
<evidence type="ECO:0000256" key="1">
    <source>
        <dbReference type="ARBA" id="ARBA00004141"/>
    </source>
</evidence>
<feature type="transmembrane region" description="Helical" evidence="8">
    <location>
        <begin position="67"/>
        <end position="86"/>
    </location>
</feature>
<evidence type="ECO:0000259" key="9">
    <source>
        <dbReference type="PROSITE" id="PS50262"/>
    </source>
</evidence>
<dbReference type="Gene3D" id="1.20.1070.10">
    <property type="entry name" value="Rhodopsin 7-helix transmembrane proteins"/>
    <property type="match status" value="1"/>
</dbReference>
<dbReference type="SUPFAM" id="SSF81321">
    <property type="entry name" value="Family A G protein-coupled receptor-like"/>
    <property type="match status" value="1"/>
</dbReference>
<comment type="subcellular location">
    <subcellularLocation>
        <location evidence="1">Membrane</location>
        <topology evidence="1">Multi-pass membrane protein</topology>
    </subcellularLocation>
</comment>
<dbReference type="PANTHER" id="PTHR24243:SF233">
    <property type="entry name" value="THYROTROPIN-RELEASING HORMONE RECEPTOR"/>
    <property type="match status" value="1"/>
</dbReference>
<sequence length="353" mass="38916">MNNSSNTTSLLQEAQASGLLNERVCSILLFLNWSVLCAIIAVFGIVANIINIIVFIKMGVRGTAVNLSLLCLSVADLGSLLLLAWISLASNPLFTSLDLPFIPLNVAYVTGGWPRLCFVRTSGGITAFVTLERCLCIKTPLRVHRIFTPKRTAICLAAIFFLMLLSALPAFAYIDLAPIFDPEKNKTLIGTVYNDKENTIKPVVTVAGFVVTTGSFLCVSVFSAVLIHALIQRRQKWECSKNVYTLQTGAARSSRSMPTQNKDMQVAKMILLIAAVFITCFVPHGAIFLIMELVEEFNTGKAYHNLFTVCISFIHIFEGVSFAINILLYIKLSSKFRHTIRALFLPLKQTSPV</sequence>
<gene>
    <name evidence="11" type="primary">LOC101850403</name>
</gene>
<evidence type="ECO:0000256" key="2">
    <source>
        <dbReference type="ARBA" id="ARBA00022692"/>
    </source>
</evidence>
<reference evidence="11" key="1">
    <citation type="submission" date="2025-08" db="UniProtKB">
        <authorList>
            <consortium name="RefSeq"/>
        </authorList>
    </citation>
    <scope>IDENTIFICATION</scope>
</reference>
<dbReference type="PROSITE" id="PS50262">
    <property type="entry name" value="G_PROTEIN_RECEP_F1_2"/>
    <property type="match status" value="1"/>
</dbReference>
<feature type="domain" description="G-protein coupled receptors family 1 profile" evidence="9">
    <location>
        <begin position="47"/>
        <end position="329"/>
    </location>
</feature>
<proteinExistence type="predicted"/>
<evidence type="ECO:0000313" key="11">
    <source>
        <dbReference type="RefSeq" id="XP_005093456.1"/>
    </source>
</evidence>
<keyword evidence="6" id="KW-0675">Receptor</keyword>
<dbReference type="RefSeq" id="XP_005093456.1">
    <property type="nucleotide sequence ID" value="XM_005093399.1"/>
</dbReference>
<dbReference type="GeneID" id="101850403"/>
<evidence type="ECO:0000256" key="4">
    <source>
        <dbReference type="ARBA" id="ARBA00023040"/>
    </source>
</evidence>
<evidence type="ECO:0000256" key="7">
    <source>
        <dbReference type="ARBA" id="ARBA00023224"/>
    </source>
</evidence>
<keyword evidence="4" id="KW-0297">G-protein coupled receptor</keyword>
<feature type="transmembrane region" description="Helical" evidence="8">
    <location>
        <begin position="152"/>
        <end position="174"/>
    </location>
</feature>
<dbReference type="InterPro" id="IPR017452">
    <property type="entry name" value="GPCR_Rhodpsn_7TM"/>
</dbReference>
<evidence type="ECO:0000313" key="10">
    <source>
        <dbReference type="Proteomes" id="UP000694888"/>
    </source>
</evidence>
<evidence type="ECO:0000256" key="5">
    <source>
        <dbReference type="ARBA" id="ARBA00023136"/>
    </source>
</evidence>
<feature type="transmembrane region" description="Helical" evidence="8">
    <location>
        <begin position="206"/>
        <end position="231"/>
    </location>
</feature>
<keyword evidence="10" id="KW-1185">Reference proteome</keyword>
<evidence type="ECO:0000256" key="6">
    <source>
        <dbReference type="ARBA" id="ARBA00023170"/>
    </source>
</evidence>
<evidence type="ECO:0000256" key="3">
    <source>
        <dbReference type="ARBA" id="ARBA00022989"/>
    </source>
</evidence>
<dbReference type="InterPro" id="IPR000276">
    <property type="entry name" value="GPCR_Rhodpsn"/>
</dbReference>
<dbReference type="PRINTS" id="PR00237">
    <property type="entry name" value="GPCRRHODOPSN"/>
</dbReference>
<feature type="transmembrane region" description="Helical" evidence="8">
    <location>
        <begin position="306"/>
        <end position="330"/>
    </location>
</feature>
<keyword evidence="2 8" id="KW-0812">Transmembrane</keyword>
<keyword evidence="3 8" id="KW-1133">Transmembrane helix</keyword>
<keyword evidence="7" id="KW-0807">Transducer</keyword>
<evidence type="ECO:0000256" key="8">
    <source>
        <dbReference type="SAM" id="Phobius"/>
    </source>
</evidence>